<evidence type="ECO:0000313" key="1">
    <source>
        <dbReference type="EMBL" id="SVD11690.1"/>
    </source>
</evidence>
<dbReference type="InterPro" id="IPR011053">
    <property type="entry name" value="Single_hybrid_motif"/>
</dbReference>
<protein>
    <submittedName>
        <fullName evidence="1">Uncharacterized protein</fullName>
    </submittedName>
</protein>
<dbReference type="EMBL" id="UINC01130556">
    <property type="protein sequence ID" value="SVD11690.1"/>
    <property type="molecule type" value="Genomic_DNA"/>
</dbReference>
<dbReference type="SUPFAM" id="SSF51230">
    <property type="entry name" value="Single hybrid motif"/>
    <property type="match status" value="1"/>
</dbReference>
<dbReference type="InterPro" id="IPR033753">
    <property type="entry name" value="GCV_H/Fam206"/>
</dbReference>
<reference evidence="1" key="1">
    <citation type="submission" date="2018-05" db="EMBL/GenBank/DDBJ databases">
        <authorList>
            <person name="Lanie J.A."/>
            <person name="Ng W.-L."/>
            <person name="Kazmierczak K.M."/>
            <person name="Andrzejewski T.M."/>
            <person name="Davidsen T.M."/>
            <person name="Wayne K.J."/>
            <person name="Tettelin H."/>
            <person name="Glass J.I."/>
            <person name="Rusch D."/>
            <person name="Podicherti R."/>
            <person name="Tsui H.-C.T."/>
            <person name="Winkler M.E."/>
        </authorList>
    </citation>
    <scope>NUCLEOTIDE SEQUENCE</scope>
</reference>
<feature type="non-terminal residue" evidence="1">
    <location>
        <position position="81"/>
    </location>
</feature>
<organism evidence="1">
    <name type="scientific">marine metagenome</name>
    <dbReference type="NCBI Taxonomy" id="408172"/>
    <lineage>
        <taxon>unclassified sequences</taxon>
        <taxon>metagenomes</taxon>
        <taxon>ecological metagenomes</taxon>
    </lineage>
</organism>
<dbReference type="Gene3D" id="2.40.50.100">
    <property type="match status" value="1"/>
</dbReference>
<proteinExistence type="predicted"/>
<dbReference type="Pfam" id="PF01597">
    <property type="entry name" value="GCV_H"/>
    <property type="match status" value="1"/>
</dbReference>
<gene>
    <name evidence="1" type="ORF">METZ01_LOCUS364544</name>
</gene>
<feature type="non-terminal residue" evidence="1">
    <location>
        <position position="1"/>
    </location>
</feature>
<sequence length="81" mass="9451">VTFQPPETIPYKRARFKTRLPKGRLYVASHFWMEEQEEAGLWRIGFTKFASRMLGDLVEHDFEIKPGEAIELGQIIGWIEG</sequence>
<dbReference type="AlphaFoldDB" id="A0A382SNZ6"/>
<accession>A0A382SNZ6</accession>
<name>A0A382SNZ6_9ZZZZ</name>